<dbReference type="AlphaFoldDB" id="A0AA37GZ60"/>
<keyword evidence="3" id="KW-1185">Reference proteome</keyword>
<reference evidence="2 3" key="1">
    <citation type="submission" date="2021-07" db="EMBL/GenBank/DDBJ databases">
        <title>Genome data of Colletotrichum spaethianum.</title>
        <authorList>
            <person name="Utami Y.D."/>
            <person name="Hiruma K."/>
        </authorList>
    </citation>
    <scope>NUCLEOTIDE SEQUENCE [LARGE SCALE GENOMIC DNA]</scope>
    <source>
        <strain evidence="2 3">MAFF 242679</strain>
    </source>
</reference>
<dbReference type="Proteomes" id="UP001055172">
    <property type="component" value="Unassembled WGS sequence"/>
</dbReference>
<evidence type="ECO:0000313" key="2">
    <source>
        <dbReference type="EMBL" id="GJC89539.1"/>
    </source>
</evidence>
<accession>A0AA37GZ60</accession>
<feature type="region of interest" description="Disordered" evidence="1">
    <location>
        <begin position="1"/>
        <end position="40"/>
    </location>
</feature>
<sequence length="135" mass="14812">MTAETIKTSDTGGVTLTAPCNPNGYNPTSVKKKTKKEKKIDRENRVNQMLATNSAVPNKKEKLGKVMQATPSLNSKPSVRNKPTKQQASQIGKVAGNKAQQENRVILSDQVEPSSRAKPRRSLRIAALQMKDWGI</sequence>
<feature type="region of interest" description="Disordered" evidence="1">
    <location>
        <begin position="70"/>
        <end position="100"/>
    </location>
</feature>
<protein>
    <submittedName>
        <fullName evidence="2">Uncharacterized protein</fullName>
    </submittedName>
</protein>
<comment type="caution">
    <text evidence="2">The sequence shown here is derived from an EMBL/GenBank/DDBJ whole genome shotgun (WGS) entry which is preliminary data.</text>
</comment>
<feature type="compositionally biased region" description="Polar residues" evidence="1">
    <location>
        <begin position="1"/>
        <end position="29"/>
    </location>
</feature>
<evidence type="ECO:0000313" key="3">
    <source>
        <dbReference type="Proteomes" id="UP001055172"/>
    </source>
</evidence>
<evidence type="ECO:0000256" key="1">
    <source>
        <dbReference type="SAM" id="MobiDB-lite"/>
    </source>
</evidence>
<proteinExistence type="predicted"/>
<organism evidence="2 3">
    <name type="scientific">Colletotrichum liriopes</name>
    <dbReference type="NCBI Taxonomy" id="708192"/>
    <lineage>
        <taxon>Eukaryota</taxon>
        <taxon>Fungi</taxon>
        <taxon>Dikarya</taxon>
        <taxon>Ascomycota</taxon>
        <taxon>Pezizomycotina</taxon>
        <taxon>Sordariomycetes</taxon>
        <taxon>Hypocreomycetidae</taxon>
        <taxon>Glomerellales</taxon>
        <taxon>Glomerellaceae</taxon>
        <taxon>Colletotrichum</taxon>
        <taxon>Colletotrichum spaethianum species complex</taxon>
    </lineage>
</organism>
<gene>
    <name evidence="2" type="ORF">ColLi_12377</name>
</gene>
<dbReference type="EMBL" id="BPPX01000042">
    <property type="protein sequence ID" value="GJC89539.1"/>
    <property type="molecule type" value="Genomic_DNA"/>
</dbReference>
<name>A0AA37GZ60_9PEZI</name>